<name>A0AAD5MXM0_PARTN</name>
<dbReference type="EMBL" id="JAHQIW010003148">
    <property type="protein sequence ID" value="KAJ1357471.1"/>
    <property type="molecule type" value="Genomic_DNA"/>
</dbReference>
<evidence type="ECO:0000313" key="2">
    <source>
        <dbReference type="Proteomes" id="UP001196413"/>
    </source>
</evidence>
<dbReference type="Proteomes" id="UP001196413">
    <property type="component" value="Unassembled WGS sequence"/>
</dbReference>
<organism evidence="1 2">
    <name type="scientific">Parelaphostrongylus tenuis</name>
    <name type="common">Meningeal worm</name>
    <dbReference type="NCBI Taxonomy" id="148309"/>
    <lineage>
        <taxon>Eukaryota</taxon>
        <taxon>Metazoa</taxon>
        <taxon>Ecdysozoa</taxon>
        <taxon>Nematoda</taxon>
        <taxon>Chromadorea</taxon>
        <taxon>Rhabditida</taxon>
        <taxon>Rhabditina</taxon>
        <taxon>Rhabditomorpha</taxon>
        <taxon>Strongyloidea</taxon>
        <taxon>Metastrongylidae</taxon>
        <taxon>Parelaphostrongylus</taxon>
    </lineage>
</organism>
<reference evidence="1" key="1">
    <citation type="submission" date="2021-06" db="EMBL/GenBank/DDBJ databases">
        <title>Parelaphostrongylus tenuis whole genome reference sequence.</title>
        <authorList>
            <person name="Garwood T.J."/>
            <person name="Larsen P.A."/>
            <person name="Fountain-Jones N.M."/>
            <person name="Garbe J.R."/>
            <person name="Macchietto M.G."/>
            <person name="Kania S.A."/>
            <person name="Gerhold R.W."/>
            <person name="Richards J.E."/>
            <person name="Wolf T.M."/>
        </authorList>
    </citation>
    <scope>NUCLEOTIDE SEQUENCE</scope>
    <source>
        <strain evidence="1">MNPRO001-30</strain>
        <tissue evidence="1">Meninges</tissue>
    </source>
</reference>
<keyword evidence="2" id="KW-1185">Reference proteome</keyword>
<protein>
    <submittedName>
        <fullName evidence="1">Uncharacterized protein</fullName>
    </submittedName>
</protein>
<gene>
    <name evidence="1" type="ORF">KIN20_015631</name>
</gene>
<proteinExistence type="predicted"/>
<comment type="caution">
    <text evidence="1">The sequence shown here is derived from an EMBL/GenBank/DDBJ whole genome shotgun (WGS) entry which is preliminary data.</text>
</comment>
<accession>A0AAD5MXM0</accession>
<sequence length="69" mass="7221">MMASKKTTGSWKTCIALFCKATRPSPKDLELGATTLLGGSPTVPMLSDVDGASSSNSVSCVQAEERCMH</sequence>
<dbReference type="AlphaFoldDB" id="A0AAD5MXM0"/>
<evidence type="ECO:0000313" key="1">
    <source>
        <dbReference type="EMBL" id="KAJ1357471.1"/>
    </source>
</evidence>